<evidence type="ECO:0000313" key="2">
    <source>
        <dbReference type="Proteomes" id="UP000658320"/>
    </source>
</evidence>
<reference evidence="1" key="1">
    <citation type="journal article" date="2014" name="Int. J. Syst. Evol. Microbiol.">
        <title>Complete genome sequence of Corynebacterium casei LMG S-19264T (=DSM 44701T), isolated from a smear-ripened cheese.</title>
        <authorList>
            <consortium name="US DOE Joint Genome Institute (JGI-PGF)"/>
            <person name="Walter F."/>
            <person name="Albersmeier A."/>
            <person name="Kalinowski J."/>
            <person name="Ruckert C."/>
        </authorList>
    </citation>
    <scope>NUCLEOTIDE SEQUENCE</scope>
    <source>
        <strain evidence="1">JCM 4346</strain>
    </source>
</reference>
<evidence type="ECO:0000313" key="1">
    <source>
        <dbReference type="EMBL" id="GGR42339.1"/>
    </source>
</evidence>
<dbReference type="RefSeq" id="WP_189941861.1">
    <property type="nucleotide sequence ID" value="NZ_BMSX01000019.1"/>
</dbReference>
<dbReference type="Proteomes" id="UP000658320">
    <property type="component" value="Unassembled WGS sequence"/>
</dbReference>
<accession>A0A918FJC2</accession>
<dbReference type="AlphaFoldDB" id="A0A918FJC2"/>
<protein>
    <submittedName>
        <fullName evidence="1">Uncharacterized protein</fullName>
    </submittedName>
</protein>
<reference evidence="1" key="2">
    <citation type="submission" date="2020-09" db="EMBL/GenBank/DDBJ databases">
        <authorList>
            <person name="Sun Q."/>
            <person name="Ohkuma M."/>
        </authorList>
    </citation>
    <scope>NUCLEOTIDE SEQUENCE</scope>
    <source>
        <strain evidence="1">JCM 4346</strain>
    </source>
</reference>
<dbReference type="EMBL" id="BMSX01000019">
    <property type="protein sequence ID" value="GGR42339.1"/>
    <property type="molecule type" value="Genomic_DNA"/>
</dbReference>
<organism evidence="1 2">
    <name type="scientific">Streptomyces aurantiogriseus</name>
    <dbReference type="NCBI Taxonomy" id="66870"/>
    <lineage>
        <taxon>Bacteria</taxon>
        <taxon>Bacillati</taxon>
        <taxon>Actinomycetota</taxon>
        <taxon>Actinomycetes</taxon>
        <taxon>Kitasatosporales</taxon>
        <taxon>Streptomycetaceae</taxon>
        <taxon>Streptomyces</taxon>
    </lineage>
</organism>
<proteinExistence type="predicted"/>
<keyword evidence="2" id="KW-1185">Reference proteome</keyword>
<name>A0A918FJC2_9ACTN</name>
<sequence length="89" mass="9345">MRTAGYWLAVHLLVRHLADPLDTLVHDQVLAHLTANTYVAHAAGLLTPDASAAPLSAAVTLPLAQTAVTALYVHLRCLRPGAGAAYARP</sequence>
<comment type="caution">
    <text evidence="1">The sequence shown here is derived from an EMBL/GenBank/DDBJ whole genome shotgun (WGS) entry which is preliminary data.</text>
</comment>
<gene>
    <name evidence="1" type="ORF">GCM10010251_69200</name>
</gene>